<keyword evidence="5 9" id="KW-0798">TonB box</keyword>
<evidence type="ECO:0000256" key="10">
    <source>
        <dbReference type="SAM" id="MobiDB-lite"/>
    </source>
</evidence>
<evidence type="ECO:0000256" key="3">
    <source>
        <dbReference type="ARBA" id="ARBA00022452"/>
    </source>
</evidence>
<dbReference type="Gene3D" id="2.170.130.10">
    <property type="entry name" value="TonB-dependent receptor, plug domain"/>
    <property type="match status" value="1"/>
</dbReference>
<dbReference type="FunFam" id="2.170.130.10:FF:000008">
    <property type="entry name" value="SusC/RagA family TonB-linked outer membrane protein"/>
    <property type="match status" value="1"/>
</dbReference>
<dbReference type="Gene3D" id="2.40.170.20">
    <property type="entry name" value="TonB-dependent receptor, beta-barrel domain"/>
    <property type="match status" value="1"/>
</dbReference>
<keyword evidence="4 8" id="KW-0812">Transmembrane</keyword>
<evidence type="ECO:0000313" key="15">
    <source>
        <dbReference type="Proteomes" id="UP000244090"/>
    </source>
</evidence>
<dbReference type="PROSITE" id="PS52016">
    <property type="entry name" value="TONB_DEPENDENT_REC_3"/>
    <property type="match status" value="1"/>
</dbReference>
<evidence type="ECO:0000313" key="14">
    <source>
        <dbReference type="EMBL" id="PTX61074.1"/>
    </source>
</evidence>
<name>A0A2T6BY99_9FLAO</name>
<dbReference type="RefSeq" id="WP_108115187.1">
    <property type="nucleotide sequence ID" value="NZ_QBKT01000005.1"/>
</dbReference>
<keyword evidence="7 8" id="KW-0998">Cell outer membrane</keyword>
<dbReference type="InterPro" id="IPR039426">
    <property type="entry name" value="TonB-dep_rcpt-like"/>
</dbReference>
<dbReference type="FunFam" id="2.60.40.1120:FF:000003">
    <property type="entry name" value="Outer membrane protein Omp121"/>
    <property type="match status" value="1"/>
</dbReference>
<dbReference type="Pfam" id="PF13715">
    <property type="entry name" value="CarbopepD_reg_2"/>
    <property type="match status" value="1"/>
</dbReference>
<keyword evidence="15" id="KW-1185">Reference proteome</keyword>
<feature type="signal peptide" evidence="11">
    <location>
        <begin position="1"/>
        <end position="23"/>
    </location>
</feature>
<feature type="domain" description="TonB-dependent receptor plug" evidence="13">
    <location>
        <begin position="116"/>
        <end position="219"/>
    </location>
</feature>
<comment type="similarity">
    <text evidence="8 9">Belongs to the TonB-dependent receptor family.</text>
</comment>
<evidence type="ECO:0000256" key="5">
    <source>
        <dbReference type="ARBA" id="ARBA00023077"/>
    </source>
</evidence>
<dbReference type="Proteomes" id="UP000244090">
    <property type="component" value="Unassembled WGS sequence"/>
</dbReference>
<evidence type="ECO:0000256" key="7">
    <source>
        <dbReference type="ARBA" id="ARBA00023237"/>
    </source>
</evidence>
<evidence type="ECO:0000259" key="13">
    <source>
        <dbReference type="Pfam" id="PF07715"/>
    </source>
</evidence>
<comment type="subcellular location">
    <subcellularLocation>
        <location evidence="1 8">Cell outer membrane</location>
        <topology evidence="1 8">Multi-pass membrane protein</topology>
    </subcellularLocation>
</comment>
<dbReference type="InterPro" id="IPR012910">
    <property type="entry name" value="Plug_dom"/>
</dbReference>
<feature type="domain" description="TonB-dependent receptor-like beta-barrel" evidence="12">
    <location>
        <begin position="406"/>
        <end position="796"/>
    </location>
</feature>
<dbReference type="InterPro" id="IPR036942">
    <property type="entry name" value="Beta-barrel_TonB_sf"/>
</dbReference>
<keyword evidence="11" id="KW-0732">Signal</keyword>
<dbReference type="SUPFAM" id="SSF49464">
    <property type="entry name" value="Carboxypeptidase regulatory domain-like"/>
    <property type="match status" value="1"/>
</dbReference>
<dbReference type="InterPro" id="IPR000531">
    <property type="entry name" value="Beta-barrel_TonB"/>
</dbReference>
<dbReference type="Pfam" id="PF07715">
    <property type="entry name" value="Plug"/>
    <property type="match status" value="1"/>
</dbReference>
<proteinExistence type="inferred from homology"/>
<reference evidence="14 15" key="1">
    <citation type="submission" date="2018-04" db="EMBL/GenBank/DDBJ databases">
        <title>Genomic Encyclopedia of Archaeal and Bacterial Type Strains, Phase II (KMG-II): from individual species to whole genera.</title>
        <authorList>
            <person name="Goeker M."/>
        </authorList>
    </citation>
    <scope>NUCLEOTIDE SEQUENCE [LARGE SCALE GENOMIC DNA]</scope>
    <source>
        <strain evidence="14 15">DSM 25731</strain>
    </source>
</reference>
<dbReference type="InterPro" id="IPR008969">
    <property type="entry name" value="CarboxyPept-like_regulatory"/>
</dbReference>
<dbReference type="EMBL" id="QBKT01000005">
    <property type="protein sequence ID" value="PTX61074.1"/>
    <property type="molecule type" value="Genomic_DNA"/>
</dbReference>
<evidence type="ECO:0000256" key="4">
    <source>
        <dbReference type="ARBA" id="ARBA00022692"/>
    </source>
</evidence>
<dbReference type="Pfam" id="PF00593">
    <property type="entry name" value="TonB_dep_Rec_b-barrel"/>
    <property type="match status" value="1"/>
</dbReference>
<evidence type="ECO:0000259" key="12">
    <source>
        <dbReference type="Pfam" id="PF00593"/>
    </source>
</evidence>
<gene>
    <name evidence="14" type="ORF">C8N46_105230</name>
</gene>
<evidence type="ECO:0000256" key="11">
    <source>
        <dbReference type="SAM" id="SignalP"/>
    </source>
</evidence>
<dbReference type="SUPFAM" id="SSF56935">
    <property type="entry name" value="Porins"/>
    <property type="match status" value="1"/>
</dbReference>
<dbReference type="Gene3D" id="2.60.40.1120">
    <property type="entry name" value="Carboxypeptidase-like, regulatory domain"/>
    <property type="match status" value="1"/>
</dbReference>
<evidence type="ECO:0000256" key="6">
    <source>
        <dbReference type="ARBA" id="ARBA00023136"/>
    </source>
</evidence>
<feature type="chain" id="PRO_5015443878" evidence="11">
    <location>
        <begin position="24"/>
        <end position="1011"/>
    </location>
</feature>
<dbReference type="AlphaFoldDB" id="A0A2T6BY99"/>
<protein>
    <submittedName>
        <fullName evidence="14">TonB-linked SusC/RagA family outer membrane protein</fullName>
    </submittedName>
</protein>
<dbReference type="NCBIfam" id="TIGR04056">
    <property type="entry name" value="OMP_RagA_SusC"/>
    <property type="match status" value="1"/>
</dbReference>
<feature type="region of interest" description="Disordered" evidence="10">
    <location>
        <begin position="143"/>
        <end position="170"/>
    </location>
</feature>
<sequence length="1011" mass="110761">MKNKFLKNFFLILLLSSFSILSAQDISGVVSDATGPVPGVNVSVKGTNNGTATDFDGKYTIKNVKSTDILVFSYVGYKTQEIPVGEQTTINVTLESDQNALDEVVVVGYGAKKKSLVTGAISSVDAEDIKSVSNQRVEQALQGRTSGVTVSSSSGSPGSGARIRIRGTGSSGSSEPLFIVDGMKVSNIDNIPPSDIENLEVLKDAASAAIYGTEGANGVIIITTKSGKGKDVKVNFSSQLGFQFLNSDIELMNASQFVTYMNEAGVTSVVDNGIDTNWIDEVFDTAFMQRYDVSLSGEAAGISYYASIAHTDQDGIVAKENSSFKRTALRLNLKTNVTKWFEAGVSATTSFIKRRGVQENNDTRGVIQNALVLDPLTPVTYAPGTVPQEVFDRAANNGFPDVPVLRDSNGNVYGYPAYSTGEVLNPVAFADVNRTLNTNNQFLSTIYGKFTILEGLTFTSRFGYEYGDFLNENTIRPYFVASEAQNTTYTMSETRVRNERWLWENFASYTKSYGDHNFSLLAGYSAEDYEVPTISSRTGSVAIPDFPGFDLDLPGYTIDDVTENVVTFRDNLVSMYGRLSYDYAGKYLFEASFRRDRSDKFPTGNKAGNFPAVSAGWVLSKEDFWKQDSFLNYLKVRGSWGQNGNKSNLGGNSDIISITRNIGGLPINYLGQGGAQITGFANTNLVWETSTQTNFGIDLRALDNKLRFSVDYFNKTTEDLIVSDGSLITPGSAGFTSNEFNAGTIVNKGFEFEVGYANNDNAFKYQINANLSTLDNEVTEILFLPQGTSIEGAGAPQNDDGITRFTEGLPAWYFFGYQTNGVDPATGELRRVDTDGDGNITNADKTFIGSPHPDVLFGGNIGMQYKAFDFNLQFQGSLGNDIFTSFNQPSRPITNKLVHYFDDRWQNPGDVAAFPSSATITDAYDTDLMVEDGSYMRIKQIQLGYTLPQRISEKLHVNNLRLYVSLDDYFTFTKYRGLDPEIGNFGFNDIGVDRGYYPTAARMIFGLALDF</sequence>
<dbReference type="InterPro" id="IPR023997">
    <property type="entry name" value="TonB-dep_OMP_SusC/RagA_CS"/>
</dbReference>
<dbReference type="OrthoDB" id="9768177at2"/>
<dbReference type="NCBIfam" id="TIGR04057">
    <property type="entry name" value="SusC_RagA_signa"/>
    <property type="match status" value="1"/>
</dbReference>
<keyword evidence="3 8" id="KW-1134">Transmembrane beta strand</keyword>
<comment type="caution">
    <text evidence="14">The sequence shown here is derived from an EMBL/GenBank/DDBJ whole genome shotgun (WGS) entry which is preliminary data.</text>
</comment>
<dbReference type="InterPro" id="IPR037066">
    <property type="entry name" value="Plug_dom_sf"/>
</dbReference>
<keyword evidence="6 8" id="KW-0472">Membrane</keyword>
<evidence type="ECO:0000256" key="8">
    <source>
        <dbReference type="PROSITE-ProRule" id="PRU01360"/>
    </source>
</evidence>
<evidence type="ECO:0000256" key="2">
    <source>
        <dbReference type="ARBA" id="ARBA00022448"/>
    </source>
</evidence>
<organism evidence="14 15">
    <name type="scientific">Kordia periserrulae</name>
    <dbReference type="NCBI Taxonomy" id="701523"/>
    <lineage>
        <taxon>Bacteria</taxon>
        <taxon>Pseudomonadati</taxon>
        <taxon>Bacteroidota</taxon>
        <taxon>Flavobacteriia</taxon>
        <taxon>Flavobacteriales</taxon>
        <taxon>Flavobacteriaceae</taxon>
        <taxon>Kordia</taxon>
    </lineage>
</organism>
<dbReference type="GO" id="GO:0009279">
    <property type="term" value="C:cell outer membrane"/>
    <property type="evidence" value="ECO:0007669"/>
    <property type="project" value="UniProtKB-SubCell"/>
</dbReference>
<evidence type="ECO:0000256" key="9">
    <source>
        <dbReference type="RuleBase" id="RU003357"/>
    </source>
</evidence>
<keyword evidence="2 8" id="KW-0813">Transport</keyword>
<evidence type="ECO:0000256" key="1">
    <source>
        <dbReference type="ARBA" id="ARBA00004571"/>
    </source>
</evidence>
<dbReference type="InterPro" id="IPR023996">
    <property type="entry name" value="TonB-dep_OMP_SusC/RagA"/>
</dbReference>
<accession>A0A2T6BY99</accession>